<sequence length="652" mass="73957">MNWVGGSRTRVLIKQERRKQKEYFERNKLKSKLKLLGVVSPVKKPSVSLDLLNLYVVNQISSMKENSETMKRPTHVNMTRDLKVPLRKHDLELPMSPHCVPSKLCIDDMEDSVPYQRIYSKEETGPVQSSQDMKSYRMFNETGNCSYIPPSFPEELRSNRHIRSQHSTPRIGPSPQQFVYENPHSGQFSNGKFPESLFSKLNKYQHVFSSSQTTAEFEAPYKRTNSSETGDFLTKRPMIMGEDCRSLYERRQPDFAMEKPLVQQIYANNGEEFSNFLEDVFHPTQRHLPDNHKSFVSHSMIDLLSKDQPGRRATFTKCGYDSLSDTHVVSSDESHSSSGLIHGEFTVPQATSPNLPFNTSYTETCQPNRPCQEYNSNEINEFRRSFEKDCYSIGCGRKGKIESDKQLKALQRNAREHPVYTMADVPLEELHCKQSCDFDQNEIPMERRGMCPLKGRPMSSEKIYLESSQSSQSASYSPRPTESTFSSSTDLISEDEDQIQQQTEDSNKKATETTDNCCLEKMENHFDDITVKDDATAHKQNHKFLQSSEKNNADAFPESQCNSEHTLQNKSTDNCVLQAGRCDVGVQTEEAPLVGNTADVAVQCTIITRCSCMSSPVLIREKESSHPEAGSCTEDRTADTTGGQETPTSNSL</sequence>
<reference evidence="2" key="2">
    <citation type="submission" date="2025-09" db="UniProtKB">
        <authorList>
            <consortium name="Ensembl"/>
        </authorList>
    </citation>
    <scope>IDENTIFICATION</scope>
</reference>
<evidence type="ECO:0000313" key="3">
    <source>
        <dbReference type="Proteomes" id="UP000694415"/>
    </source>
</evidence>
<evidence type="ECO:0000256" key="1">
    <source>
        <dbReference type="SAM" id="MobiDB-lite"/>
    </source>
</evidence>
<protein>
    <submittedName>
        <fullName evidence="2">Regulator of DNA class I crossover intermediates 1</fullName>
    </submittedName>
</protein>
<feature type="region of interest" description="Disordered" evidence="1">
    <location>
        <begin position="463"/>
        <end position="512"/>
    </location>
</feature>
<dbReference type="InterPro" id="IPR027883">
    <property type="entry name" value="Redic1-like"/>
</dbReference>
<dbReference type="PANTHER" id="PTHR35158:SF1">
    <property type="entry name" value="CDNA SEQUENCE CN725425"/>
    <property type="match status" value="1"/>
</dbReference>
<feature type="region of interest" description="Disordered" evidence="1">
    <location>
        <begin position="621"/>
        <end position="652"/>
    </location>
</feature>
<feature type="compositionally biased region" description="Polar residues" evidence="1">
    <location>
        <begin position="478"/>
        <end position="491"/>
    </location>
</feature>
<organism evidence="2 3">
    <name type="scientific">Mus spicilegus</name>
    <name type="common">Mound-building mouse</name>
    <dbReference type="NCBI Taxonomy" id="10103"/>
    <lineage>
        <taxon>Eukaryota</taxon>
        <taxon>Metazoa</taxon>
        <taxon>Chordata</taxon>
        <taxon>Craniata</taxon>
        <taxon>Vertebrata</taxon>
        <taxon>Euteleostomi</taxon>
        <taxon>Mammalia</taxon>
        <taxon>Eutheria</taxon>
        <taxon>Euarchontoglires</taxon>
        <taxon>Glires</taxon>
        <taxon>Rodentia</taxon>
        <taxon>Myomorpha</taxon>
        <taxon>Muroidea</taxon>
        <taxon>Muridae</taxon>
        <taxon>Murinae</taxon>
        <taxon>Mus</taxon>
        <taxon>Mus</taxon>
    </lineage>
</organism>
<proteinExistence type="predicted"/>
<evidence type="ECO:0000313" key="2">
    <source>
        <dbReference type="Ensembl" id="ENSMSIP00000019468.1"/>
    </source>
</evidence>
<feature type="compositionally biased region" description="Low complexity" evidence="1">
    <location>
        <begin position="467"/>
        <end position="477"/>
    </location>
</feature>
<dbReference type="PANTHER" id="PTHR35158">
    <property type="entry name" value="CDNA SEQUENCE CN725425"/>
    <property type="match status" value="1"/>
</dbReference>
<name>A0A8C6HDY3_MUSSI</name>
<feature type="compositionally biased region" description="Polar residues" evidence="1">
    <location>
        <begin position="639"/>
        <end position="652"/>
    </location>
</feature>
<dbReference type="Proteomes" id="UP000694415">
    <property type="component" value="Unplaced"/>
</dbReference>
<dbReference type="AlphaFoldDB" id="A0A8C6HDY3"/>
<dbReference type="Pfam" id="PF15089">
    <property type="entry name" value="Redic1-like"/>
    <property type="match status" value="1"/>
</dbReference>
<keyword evidence="3" id="KW-1185">Reference proteome</keyword>
<dbReference type="Ensembl" id="ENSMSIT00000024614.1">
    <property type="protein sequence ID" value="ENSMSIP00000019468.1"/>
    <property type="gene ID" value="ENSMSIG00000016512.1"/>
</dbReference>
<reference evidence="2" key="1">
    <citation type="submission" date="2025-08" db="UniProtKB">
        <authorList>
            <consortium name="Ensembl"/>
        </authorList>
    </citation>
    <scope>IDENTIFICATION</scope>
</reference>
<accession>A0A8C6HDY3</accession>
<dbReference type="GeneTree" id="ENSGT00390000002848"/>